<evidence type="ECO:0008006" key="3">
    <source>
        <dbReference type="Google" id="ProtNLM"/>
    </source>
</evidence>
<accession>A0A1H8H6J7</accession>
<organism evidence="1 2">
    <name type="scientific">Paracoccus alcaliphilus</name>
    <dbReference type="NCBI Taxonomy" id="34002"/>
    <lineage>
        <taxon>Bacteria</taxon>
        <taxon>Pseudomonadati</taxon>
        <taxon>Pseudomonadota</taxon>
        <taxon>Alphaproteobacteria</taxon>
        <taxon>Rhodobacterales</taxon>
        <taxon>Paracoccaceae</taxon>
        <taxon>Paracoccus</taxon>
    </lineage>
</organism>
<evidence type="ECO:0000313" key="1">
    <source>
        <dbReference type="EMBL" id="SEN51108.1"/>
    </source>
</evidence>
<sequence length="607" mass="64541">MAMHKSLRFTRLGMPYRLSVEVAKEIDEADGSEALAIAERAKLAAGVTPFDFGATGVGDDGPAIQAALDFLDDQGGGTLWLPALGWAWNTGQTLLLGTKTSIRGHAGRAVIRALDSLTGNVLETRDWATLSANGNSAAGGSQGFVLDDLEIDANQSGRGGFSDVAGDGVCIYGRDFLLRNFYVRNAPRHGLRCYYMNVGGSGTSPYNANLEGVFIDVCGGHGIDWQISDSNWSNINIASPSQAADNTFDAAHITKLVRWSNGAIWRKGIHTNCHRYGIGVVAGGGGSYFGVNVETAKTAGVFNAGDRNRFSVYVYNQIDGAYVRNEGYYNLFDVVCQPGGLGSTTIPIVSNSGDKSEFTVSATGGLTPFDFDGGNYNKYFATVFIGNGNPAYTGTVGTQDRVEMTVDRGGAGTDQITIIPGEVTGTAVESNPDDSTEGRLMKIGHGAMTGQRLPPQVANIDTMANAHRRVRTALSATGNPIANQGWVIENIYTGETVSTQIAYCNTFNGRNRMAIRHRNTTGNAWTTWMFLATQQATTTAARPTNAQLGELSFDMTIGRPIWWDGSGWLEPSHPDNIQIGAITAANFSFAGGSLTEALQALADAIPS</sequence>
<dbReference type="Proteomes" id="UP000199054">
    <property type="component" value="Unassembled WGS sequence"/>
</dbReference>
<evidence type="ECO:0000313" key="2">
    <source>
        <dbReference type="Proteomes" id="UP000199054"/>
    </source>
</evidence>
<keyword evidence="2" id="KW-1185">Reference proteome</keyword>
<dbReference type="AlphaFoldDB" id="A0A1H8H6J7"/>
<dbReference type="SUPFAM" id="SSF51126">
    <property type="entry name" value="Pectin lyase-like"/>
    <property type="match status" value="1"/>
</dbReference>
<reference evidence="1 2" key="1">
    <citation type="submission" date="2016-10" db="EMBL/GenBank/DDBJ databases">
        <authorList>
            <person name="de Groot N.N."/>
        </authorList>
    </citation>
    <scope>NUCLEOTIDE SEQUENCE [LARGE SCALE GENOMIC DNA]</scope>
    <source>
        <strain evidence="1 2">DSM 8512</strain>
    </source>
</reference>
<name>A0A1H8H6J7_9RHOB</name>
<dbReference type="STRING" id="34002.SAMN04489859_1008115"/>
<gene>
    <name evidence="1" type="ORF">SAMN04489859_1008115</name>
</gene>
<dbReference type="Gene3D" id="2.160.20.10">
    <property type="entry name" value="Single-stranded right-handed beta-helix, Pectin lyase-like"/>
    <property type="match status" value="1"/>
</dbReference>
<dbReference type="InterPro" id="IPR012334">
    <property type="entry name" value="Pectin_lyas_fold"/>
</dbReference>
<dbReference type="InterPro" id="IPR011050">
    <property type="entry name" value="Pectin_lyase_fold/virulence"/>
</dbReference>
<dbReference type="EMBL" id="FODE01000008">
    <property type="protein sequence ID" value="SEN51108.1"/>
    <property type="molecule type" value="Genomic_DNA"/>
</dbReference>
<proteinExistence type="predicted"/>
<protein>
    <recommendedName>
        <fullName evidence="3">Pectate lyase superfamily protein</fullName>
    </recommendedName>
</protein>